<dbReference type="PANTHER" id="PTHR11552">
    <property type="entry name" value="GLUCOSE-METHANOL-CHOLINE GMC OXIDOREDUCTASE"/>
    <property type="match status" value="1"/>
</dbReference>
<reference evidence="7" key="1">
    <citation type="submission" date="2018-05" db="EMBL/GenBank/DDBJ databases">
        <authorList>
            <person name="Lanie J.A."/>
            <person name="Ng W.-L."/>
            <person name="Kazmierczak K.M."/>
            <person name="Andrzejewski T.M."/>
            <person name="Davidsen T.M."/>
            <person name="Wayne K.J."/>
            <person name="Tettelin H."/>
            <person name="Glass J.I."/>
            <person name="Rusch D."/>
            <person name="Podicherti R."/>
            <person name="Tsui H.-C.T."/>
            <person name="Winkler M.E."/>
        </authorList>
    </citation>
    <scope>NUCLEOTIDE SEQUENCE</scope>
</reference>
<evidence type="ECO:0000259" key="5">
    <source>
        <dbReference type="PROSITE" id="PS00623"/>
    </source>
</evidence>
<accession>A0A382JGR1</accession>
<dbReference type="Pfam" id="PF05199">
    <property type="entry name" value="GMC_oxred_C"/>
    <property type="match status" value="1"/>
</dbReference>
<evidence type="ECO:0000313" key="7">
    <source>
        <dbReference type="EMBL" id="SVC10333.1"/>
    </source>
</evidence>
<dbReference type="Pfam" id="PF00732">
    <property type="entry name" value="GMC_oxred_N"/>
    <property type="match status" value="1"/>
</dbReference>
<feature type="non-terminal residue" evidence="7">
    <location>
        <position position="347"/>
    </location>
</feature>
<dbReference type="InterPro" id="IPR007867">
    <property type="entry name" value="GMC_OxRtase_C"/>
</dbReference>
<gene>
    <name evidence="7" type="ORF">METZ01_LOCUS263187</name>
</gene>
<evidence type="ECO:0000256" key="4">
    <source>
        <dbReference type="ARBA" id="ARBA00022827"/>
    </source>
</evidence>
<dbReference type="EMBL" id="UINC01073728">
    <property type="protein sequence ID" value="SVC10333.1"/>
    <property type="molecule type" value="Genomic_DNA"/>
</dbReference>
<evidence type="ECO:0000259" key="6">
    <source>
        <dbReference type="PROSITE" id="PS00624"/>
    </source>
</evidence>
<feature type="domain" description="Glucose-methanol-choline oxidoreductase N-terminal" evidence="6">
    <location>
        <begin position="186"/>
        <end position="200"/>
    </location>
</feature>
<dbReference type="InterPro" id="IPR000172">
    <property type="entry name" value="GMC_OxRdtase_N"/>
</dbReference>
<proteinExistence type="inferred from homology"/>
<dbReference type="Gene3D" id="3.50.50.60">
    <property type="entry name" value="FAD/NAD(P)-binding domain"/>
    <property type="match status" value="1"/>
</dbReference>
<dbReference type="GO" id="GO:0050660">
    <property type="term" value="F:flavin adenine dinucleotide binding"/>
    <property type="evidence" value="ECO:0007669"/>
    <property type="project" value="InterPro"/>
</dbReference>
<comment type="cofactor">
    <cofactor evidence="1">
        <name>FAD</name>
        <dbReference type="ChEBI" id="CHEBI:57692"/>
    </cofactor>
</comment>
<keyword evidence="4" id="KW-0274">FAD</keyword>
<dbReference type="InterPro" id="IPR012132">
    <property type="entry name" value="GMC_OxRdtase"/>
</dbReference>
<name>A0A382JGR1_9ZZZZ</name>
<dbReference type="Gene3D" id="3.30.410.40">
    <property type="match status" value="1"/>
</dbReference>
<dbReference type="GO" id="GO:0016614">
    <property type="term" value="F:oxidoreductase activity, acting on CH-OH group of donors"/>
    <property type="evidence" value="ECO:0007669"/>
    <property type="project" value="InterPro"/>
</dbReference>
<dbReference type="PROSITE" id="PS00623">
    <property type="entry name" value="GMC_OXRED_1"/>
    <property type="match status" value="1"/>
</dbReference>
<evidence type="ECO:0000256" key="3">
    <source>
        <dbReference type="ARBA" id="ARBA00022630"/>
    </source>
</evidence>
<evidence type="ECO:0000256" key="1">
    <source>
        <dbReference type="ARBA" id="ARBA00001974"/>
    </source>
</evidence>
<comment type="similarity">
    <text evidence="2">Belongs to the GMC oxidoreductase family.</text>
</comment>
<dbReference type="SUPFAM" id="SSF51905">
    <property type="entry name" value="FAD/NAD(P)-binding domain"/>
    <property type="match status" value="1"/>
</dbReference>
<sequence length="347" mass="39144">NAISNPEFKNMAVPRGKLIGGTSSINGQVFIRAIPEDFENWKNRGLDNWSFEDCLKHFIKLENDLDFKNEFHGNDGPIPIKRHKLDTLLRDQMTFYETVQEMGFPTTEDHNNPFSEGVGPLPLNNSNGIRWSTGICYVLPALDRDNFTVLSNSICKKIIIDKDIQIGAMLENDEIYEAGEIIISAGAVESPKLLLNSGIGDKEEIENYNFEHVHQLKGVGKNLRDHPAVELVWKSSEKLLDELTDVGAQKVALRYTSNNSKDRLDMISVMRFQPGGISKDDLHFRSSDFGESRIAITTGLFLAKSVGELTLNTKDPHSHPVINYNYLSNNYDLQRLIEGVKFNFEIA</sequence>
<feature type="non-terminal residue" evidence="7">
    <location>
        <position position="1"/>
    </location>
</feature>
<dbReference type="PANTHER" id="PTHR11552:SF147">
    <property type="entry name" value="CHOLINE DEHYDROGENASE, MITOCHONDRIAL"/>
    <property type="match status" value="1"/>
</dbReference>
<organism evidence="7">
    <name type="scientific">marine metagenome</name>
    <dbReference type="NCBI Taxonomy" id="408172"/>
    <lineage>
        <taxon>unclassified sequences</taxon>
        <taxon>metagenomes</taxon>
        <taxon>ecological metagenomes</taxon>
    </lineage>
</organism>
<dbReference type="AlphaFoldDB" id="A0A382JGR1"/>
<evidence type="ECO:0000256" key="2">
    <source>
        <dbReference type="ARBA" id="ARBA00010790"/>
    </source>
</evidence>
<feature type="domain" description="Glucose-methanol-choline oxidoreductase N-terminal" evidence="5">
    <location>
        <begin position="16"/>
        <end position="39"/>
    </location>
</feature>
<dbReference type="InterPro" id="IPR036188">
    <property type="entry name" value="FAD/NAD-bd_sf"/>
</dbReference>
<dbReference type="PROSITE" id="PS00624">
    <property type="entry name" value="GMC_OXRED_2"/>
    <property type="match status" value="1"/>
</dbReference>
<protein>
    <recommendedName>
        <fullName evidence="5 6">Glucose-methanol-choline oxidoreductase N-terminal domain-containing protein</fullName>
    </recommendedName>
</protein>
<keyword evidence="3" id="KW-0285">Flavoprotein</keyword>
<dbReference type="SUPFAM" id="SSF54373">
    <property type="entry name" value="FAD-linked reductases, C-terminal domain"/>
    <property type="match status" value="1"/>
</dbReference>